<dbReference type="AlphaFoldDB" id="A0A139A9F5"/>
<dbReference type="GO" id="GO:0016705">
    <property type="term" value="F:oxidoreductase activity, acting on paired donors, with incorporation or reduction of molecular oxygen"/>
    <property type="evidence" value="ECO:0007669"/>
    <property type="project" value="InterPro"/>
</dbReference>
<dbReference type="SUPFAM" id="SSF48264">
    <property type="entry name" value="Cytochrome P450"/>
    <property type="match status" value="1"/>
</dbReference>
<protein>
    <submittedName>
        <fullName evidence="7">Cytochrome P450</fullName>
    </submittedName>
</protein>
<evidence type="ECO:0000256" key="4">
    <source>
        <dbReference type="ARBA" id="ARBA00023004"/>
    </source>
</evidence>
<keyword evidence="3 5" id="KW-0479">Metal-binding</keyword>
<evidence type="ECO:0000256" key="6">
    <source>
        <dbReference type="RuleBase" id="RU000461"/>
    </source>
</evidence>
<dbReference type="PROSITE" id="PS00086">
    <property type="entry name" value="CYTOCHROME_P450"/>
    <property type="match status" value="1"/>
</dbReference>
<dbReference type="InterPro" id="IPR017972">
    <property type="entry name" value="Cyt_P450_CS"/>
</dbReference>
<keyword evidence="6" id="KW-0560">Oxidoreductase</keyword>
<dbReference type="PANTHER" id="PTHR24305:SF166">
    <property type="entry name" value="CYTOCHROME P450 12A4, MITOCHONDRIAL-RELATED"/>
    <property type="match status" value="1"/>
</dbReference>
<evidence type="ECO:0000256" key="5">
    <source>
        <dbReference type="PIRSR" id="PIRSR602403-1"/>
    </source>
</evidence>
<dbReference type="Pfam" id="PF00067">
    <property type="entry name" value="p450"/>
    <property type="match status" value="1"/>
</dbReference>
<keyword evidence="8" id="KW-1185">Reference proteome</keyword>
<dbReference type="EMBL" id="KQ965780">
    <property type="protein sequence ID" value="KXS13314.1"/>
    <property type="molecule type" value="Genomic_DNA"/>
</dbReference>
<feature type="binding site" description="axial binding residue" evidence="5">
    <location>
        <position position="456"/>
    </location>
    <ligand>
        <name>heme</name>
        <dbReference type="ChEBI" id="CHEBI:30413"/>
    </ligand>
    <ligandPart>
        <name>Fe</name>
        <dbReference type="ChEBI" id="CHEBI:18248"/>
    </ligandPart>
</feature>
<evidence type="ECO:0000256" key="3">
    <source>
        <dbReference type="ARBA" id="ARBA00022723"/>
    </source>
</evidence>
<proteinExistence type="inferred from homology"/>
<dbReference type="GO" id="GO:0020037">
    <property type="term" value="F:heme binding"/>
    <property type="evidence" value="ECO:0007669"/>
    <property type="project" value="InterPro"/>
</dbReference>
<keyword evidence="4 5" id="KW-0408">Iron</keyword>
<evidence type="ECO:0000256" key="1">
    <source>
        <dbReference type="ARBA" id="ARBA00001971"/>
    </source>
</evidence>
<dbReference type="Proteomes" id="UP000070544">
    <property type="component" value="Unassembled WGS sequence"/>
</dbReference>
<keyword evidence="5 6" id="KW-0349">Heme</keyword>
<keyword evidence="6" id="KW-0503">Monooxygenase</keyword>
<dbReference type="OrthoDB" id="1470350at2759"/>
<name>A0A139A9F5_GONPJ</name>
<dbReference type="InterPro" id="IPR002403">
    <property type="entry name" value="Cyt_P450_E_grp-IV"/>
</dbReference>
<dbReference type="GO" id="GO:0005506">
    <property type="term" value="F:iron ion binding"/>
    <property type="evidence" value="ECO:0007669"/>
    <property type="project" value="InterPro"/>
</dbReference>
<dbReference type="PRINTS" id="PR00385">
    <property type="entry name" value="P450"/>
</dbReference>
<dbReference type="InterPro" id="IPR050121">
    <property type="entry name" value="Cytochrome_P450_monoxygenase"/>
</dbReference>
<comment type="similarity">
    <text evidence="2 6">Belongs to the cytochrome P450 family.</text>
</comment>
<accession>A0A139A9F5</accession>
<organism evidence="7 8">
    <name type="scientific">Gonapodya prolifera (strain JEL478)</name>
    <name type="common">Monoblepharis prolifera</name>
    <dbReference type="NCBI Taxonomy" id="1344416"/>
    <lineage>
        <taxon>Eukaryota</taxon>
        <taxon>Fungi</taxon>
        <taxon>Fungi incertae sedis</taxon>
        <taxon>Chytridiomycota</taxon>
        <taxon>Chytridiomycota incertae sedis</taxon>
        <taxon>Monoblepharidomycetes</taxon>
        <taxon>Monoblepharidales</taxon>
        <taxon>Gonapodyaceae</taxon>
        <taxon>Gonapodya</taxon>
    </lineage>
</organism>
<dbReference type="PANTHER" id="PTHR24305">
    <property type="entry name" value="CYTOCHROME P450"/>
    <property type="match status" value="1"/>
</dbReference>
<gene>
    <name evidence="7" type="ORF">M427DRAFT_113552</name>
</gene>
<evidence type="ECO:0000313" key="8">
    <source>
        <dbReference type="Proteomes" id="UP000070544"/>
    </source>
</evidence>
<dbReference type="InterPro" id="IPR036396">
    <property type="entry name" value="Cyt_P450_sf"/>
</dbReference>
<dbReference type="Gene3D" id="1.10.630.10">
    <property type="entry name" value="Cytochrome P450"/>
    <property type="match status" value="1"/>
</dbReference>
<comment type="cofactor">
    <cofactor evidence="1 5">
        <name>heme</name>
        <dbReference type="ChEBI" id="CHEBI:30413"/>
    </cofactor>
</comment>
<evidence type="ECO:0000313" key="7">
    <source>
        <dbReference type="EMBL" id="KXS13314.1"/>
    </source>
</evidence>
<dbReference type="GO" id="GO:0004497">
    <property type="term" value="F:monooxygenase activity"/>
    <property type="evidence" value="ECO:0007669"/>
    <property type="project" value="UniProtKB-KW"/>
</dbReference>
<reference evidence="7 8" key="1">
    <citation type="journal article" date="2015" name="Genome Biol. Evol.">
        <title>Phylogenomic analyses indicate that early fungi evolved digesting cell walls of algal ancestors of land plants.</title>
        <authorList>
            <person name="Chang Y."/>
            <person name="Wang S."/>
            <person name="Sekimoto S."/>
            <person name="Aerts A.L."/>
            <person name="Choi C."/>
            <person name="Clum A."/>
            <person name="LaButti K.M."/>
            <person name="Lindquist E.A."/>
            <person name="Yee Ngan C."/>
            <person name="Ohm R.A."/>
            <person name="Salamov A.A."/>
            <person name="Grigoriev I.V."/>
            <person name="Spatafora J.W."/>
            <person name="Berbee M.L."/>
        </authorList>
    </citation>
    <scope>NUCLEOTIDE SEQUENCE [LARGE SCALE GENOMIC DNA]</scope>
    <source>
        <strain evidence="7 8">JEL478</strain>
    </source>
</reference>
<evidence type="ECO:0000256" key="2">
    <source>
        <dbReference type="ARBA" id="ARBA00010617"/>
    </source>
</evidence>
<dbReference type="OMA" id="FALQEMH"/>
<dbReference type="InterPro" id="IPR001128">
    <property type="entry name" value="Cyt_P450"/>
</dbReference>
<dbReference type="PRINTS" id="PR00465">
    <property type="entry name" value="EP450IV"/>
</dbReference>
<sequence>MHLTDILSDFGVTPFLLALVLALVLLSQPRAKPLSAIPTSRLVEWLPFYRMAIIATGQSHLFELSLHKRFGSVVRLNDTAISVADPDIAYKFLRIDDIKKSRFYERLRRNNDPPNLVTHRDPVEHKAMRHLVSPAFSIRYLAGLEPLMGELIEELEKSLGSSPRVDMGRVYHLFAMDFISKAAFGQSLHAVVNGTHPFIANLKSGLLWAVVGLAFPFIPTHKFPAVKRLRQSNDSIIDSFIFDRRKMNEEGKRRDDILQVLMDQNLDHLPLRTNLRVFFTAGSETTANTLTWATYMLLRNPQTLERLRQELDSAFPDGLRVVLPVSALKTLPYLNAVIKETLRLRPVAATVSREIEEDTTITGHRVDGTPVVYHVPGGTHVDVSICALQRNPQIWIRPDDFWPERWLAEISGDEEAWGVGSEGKGDEKHSERFVYGTPKVVCREAYIPFSMGSRDCIGRNLAWNELRVVLAHVVRRYDITAEFDTSLDLQGKEYVTVGLGSKTGLPVKLHRRQ</sequence>
<dbReference type="STRING" id="1344416.A0A139A9F5"/>